<sequence>MFIRSKPNATLCDFMVKVNPFDVSMYVTMYVSMDVSMAVTMCQQHRYEEDLYE</sequence>
<evidence type="ECO:0000313" key="1">
    <source>
        <dbReference type="EMBL" id="GFR38742.1"/>
    </source>
</evidence>
<proteinExistence type="predicted"/>
<protein>
    <submittedName>
        <fullName evidence="1">Uncharacterized protein</fullName>
    </submittedName>
</protein>
<organism evidence="1 2">
    <name type="scientific">Insulibacter thermoxylanivorax</name>
    <dbReference type="NCBI Taxonomy" id="2749268"/>
    <lineage>
        <taxon>Bacteria</taxon>
        <taxon>Bacillati</taxon>
        <taxon>Bacillota</taxon>
        <taxon>Bacilli</taxon>
        <taxon>Bacillales</taxon>
        <taxon>Paenibacillaceae</taxon>
        <taxon>Insulibacter</taxon>
    </lineage>
</organism>
<reference evidence="1" key="1">
    <citation type="submission" date="2020-08" db="EMBL/GenBank/DDBJ databases">
        <authorList>
            <person name="Uke A."/>
            <person name="Chhe C."/>
            <person name="Baramee S."/>
            <person name="Kosugi A."/>
        </authorList>
    </citation>
    <scope>NUCLEOTIDE SEQUENCE</scope>
    <source>
        <strain evidence="1">DA-C8</strain>
    </source>
</reference>
<evidence type="ECO:0000313" key="2">
    <source>
        <dbReference type="Proteomes" id="UP000654993"/>
    </source>
</evidence>
<dbReference type="AlphaFoldDB" id="A0A916QI10"/>
<gene>
    <name evidence="1" type="ORF">PRECH8_20380</name>
</gene>
<dbReference type="EMBL" id="BMAQ01000026">
    <property type="protein sequence ID" value="GFR38742.1"/>
    <property type="molecule type" value="Genomic_DNA"/>
</dbReference>
<keyword evidence="2" id="KW-1185">Reference proteome</keyword>
<accession>A0A916QI10</accession>
<comment type="caution">
    <text evidence="1">The sequence shown here is derived from an EMBL/GenBank/DDBJ whole genome shotgun (WGS) entry which is preliminary data.</text>
</comment>
<dbReference type="Proteomes" id="UP000654993">
    <property type="component" value="Unassembled WGS sequence"/>
</dbReference>
<reference evidence="1" key="2">
    <citation type="journal article" date="2021" name="Data Brief">
        <title>Draft genome sequence data of the facultative, thermophilic, xylanolytic bacterium Paenibacillus sp. strain DA-C8.</title>
        <authorList>
            <person name="Chhe C."/>
            <person name="Uke A."/>
            <person name="Baramee S."/>
            <person name="Ungkulpasvich U."/>
            <person name="Tachaapaikoon C."/>
            <person name="Pason P."/>
            <person name="Waeonukul R."/>
            <person name="Ratanakhanokchai K."/>
            <person name="Kosugi A."/>
        </authorList>
    </citation>
    <scope>NUCLEOTIDE SEQUENCE</scope>
    <source>
        <strain evidence="1">DA-C8</strain>
    </source>
</reference>
<name>A0A916QI10_9BACL</name>